<keyword evidence="2 10" id="KW-0489">Methyltransferase</keyword>
<dbReference type="EMBL" id="CATIWC010001925">
    <property type="protein sequence ID" value="CAI8584546.1"/>
    <property type="molecule type" value="Genomic_DNA"/>
</dbReference>
<reference evidence="11 12" key="1">
    <citation type="submission" date="2023-01" db="EMBL/GenBank/DDBJ databases">
        <authorList>
            <person name="Kreplak J."/>
        </authorList>
    </citation>
    <scope>NUCLEOTIDE SEQUENCE [LARGE SCALE GENOMIC DNA]</scope>
</reference>
<dbReference type="GO" id="GO:0032259">
    <property type="term" value="P:methylation"/>
    <property type="evidence" value="ECO:0007669"/>
    <property type="project" value="UniProtKB-KW"/>
</dbReference>
<dbReference type="GO" id="GO:0016020">
    <property type="term" value="C:membrane"/>
    <property type="evidence" value="ECO:0007669"/>
    <property type="project" value="UniProtKB-SubCell"/>
</dbReference>
<dbReference type="Proteomes" id="UP001157006">
    <property type="component" value="Unassembled WGS sequence"/>
</dbReference>
<keyword evidence="8 10" id="KW-0325">Glycoprotein</keyword>
<comment type="similarity">
    <text evidence="1 10">Belongs to the methyltransferase superfamily.</text>
</comment>
<dbReference type="PANTHER" id="PTHR10108">
    <property type="entry name" value="SAM-DEPENDENT METHYLTRANSFERASE"/>
    <property type="match status" value="1"/>
</dbReference>
<dbReference type="GO" id="GO:0005802">
    <property type="term" value="C:trans-Golgi network"/>
    <property type="evidence" value="ECO:0007669"/>
    <property type="project" value="TreeGrafter"/>
</dbReference>
<dbReference type="Gene3D" id="3.40.50.150">
    <property type="entry name" value="Vaccinia Virus protein VP39"/>
    <property type="match status" value="1"/>
</dbReference>
<name>A0AAV0YF23_VICFA</name>
<keyword evidence="12" id="KW-1185">Reference proteome</keyword>
<accession>A0AAV0YF23</accession>
<dbReference type="PANTHER" id="PTHR10108:SF984">
    <property type="entry name" value="METHYLTRANSFERASE PMT21-RELATED"/>
    <property type="match status" value="1"/>
</dbReference>
<keyword evidence="7 10" id="KW-0472">Membrane</keyword>
<evidence type="ECO:0000256" key="2">
    <source>
        <dbReference type="ARBA" id="ARBA00022603"/>
    </source>
</evidence>
<keyword evidence="6 10" id="KW-1133">Transmembrane helix</keyword>
<dbReference type="GO" id="GO:0008168">
    <property type="term" value="F:methyltransferase activity"/>
    <property type="evidence" value="ECO:0007669"/>
    <property type="project" value="UniProtKB-UniRule"/>
</dbReference>
<organism evidence="11 12">
    <name type="scientific">Vicia faba</name>
    <name type="common">Broad bean</name>
    <name type="synonym">Faba vulgaris</name>
    <dbReference type="NCBI Taxonomy" id="3906"/>
    <lineage>
        <taxon>Eukaryota</taxon>
        <taxon>Viridiplantae</taxon>
        <taxon>Streptophyta</taxon>
        <taxon>Embryophyta</taxon>
        <taxon>Tracheophyta</taxon>
        <taxon>Spermatophyta</taxon>
        <taxon>Magnoliopsida</taxon>
        <taxon>eudicotyledons</taxon>
        <taxon>Gunneridae</taxon>
        <taxon>Pentapetalae</taxon>
        <taxon>rosids</taxon>
        <taxon>fabids</taxon>
        <taxon>Fabales</taxon>
        <taxon>Fabaceae</taxon>
        <taxon>Papilionoideae</taxon>
        <taxon>50 kb inversion clade</taxon>
        <taxon>NPAAA clade</taxon>
        <taxon>Hologalegina</taxon>
        <taxon>IRL clade</taxon>
        <taxon>Fabeae</taxon>
        <taxon>Vicia</taxon>
    </lineage>
</organism>
<comment type="caution">
    <text evidence="11">The sequence shown here is derived from an EMBL/GenBank/DDBJ whole genome shotgun (WGS) entry which is preliminary data.</text>
</comment>
<dbReference type="AlphaFoldDB" id="A0AAV0YF23"/>
<feature type="transmembrane region" description="Helical" evidence="10">
    <location>
        <begin position="20"/>
        <end position="38"/>
    </location>
</feature>
<evidence type="ECO:0000256" key="10">
    <source>
        <dbReference type="RuleBase" id="RU366043"/>
    </source>
</evidence>
<dbReference type="InterPro" id="IPR004159">
    <property type="entry name" value="Put_SAM_MeTrfase"/>
</dbReference>
<evidence type="ECO:0000313" key="12">
    <source>
        <dbReference type="Proteomes" id="UP001157006"/>
    </source>
</evidence>
<keyword evidence="5 10" id="KW-0735">Signal-anchor</keyword>
<dbReference type="GO" id="GO:0005768">
    <property type="term" value="C:endosome"/>
    <property type="evidence" value="ECO:0007669"/>
    <property type="project" value="TreeGrafter"/>
</dbReference>
<evidence type="ECO:0000313" key="11">
    <source>
        <dbReference type="EMBL" id="CAI8584546.1"/>
    </source>
</evidence>
<evidence type="ECO:0000256" key="3">
    <source>
        <dbReference type="ARBA" id="ARBA00022679"/>
    </source>
</evidence>
<protein>
    <recommendedName>
        <fullName evidence="10">Methyltransferase</fullName>
        <ecNumber evidence="10">2.1.1.-</ecNumber>
    </recommendedName>
</protein>
<evidence type="ECO:0000256" key="4">
    <source>
        <dbReference type="ARBA" id="ARBA00022692"/>
    </source>
</evidence>
<evidence type="ECO:0000256" key="6">
    <source>
        <dbReference type="ARBA" id="ARBA00022989"/>
    </source>
</evidence>
<gene>
    <name evidence="11" type="ORF">VFH_U080080</name>
</gene>
<evidence type="ECO:0000256" key="1">
    <source>
        <dbReference type="ARBA" id="ARBA00008361"/>
    </source>
</evidence>
<dbReference type="Pfam" id="PF03141">
    <property type="entry name" value="Methyltransf_29"/>
    <property type="match status" value="1"/>
</dbReference>
<dbReference type="InterPro" id="IPR029063">
    <property type="entry name" value="SAM-dependent_MTases_sf"/>
</dbReference>
<keyword evidence="3 10" id="KW-0808">Transferase</keyword>
<evidence type="ECO:0000256" key="9">
    <source>
        <dbReference type="ARBA" id="ARBA00060399"/>
    </source>
</evidence>
<dbReference type="SUPFAM" id="SSF53335">
    <property type="entry name" value="S-adenosyl-L-methionine-dependent methyltransferases"/>
    <property type="match status" value="2"/>
</dbReference>
<evidence type="ECO:0000256" key="7">
    <source>
        <dbReference type="ARBA" id="ARBA00023136"/>
    </source>
</evidence>
<keyword evidence="4 10" id="KW-0812">Transmembrane</keyword>
<proteinExistence type="inferred from homology"/>
<evidence type="ECO:0000256" key="8">
    <source>
        <dbReference type="ARBA" id="ARBA00023180"/>
    </source>
</evidence>
<dbReference type="EC" id="2.1.1.-" evidence="10"/>
<dbReference type="FunFam" id="3.40.50.150:FF:000076">
    <property type="entry name" value="probable methyltransferase PMT21"/>
    <property type="match status" value="1"/>
</dbReference>
<sequence>MKHKDGKPINQPNKNRSLSAAITVIVLCGLSFYLGGIFKSADGDGVGVISAIQKSLDSSSQSSGTLQIKPVNFPECGNDYQDYTPCTDPKRWRKYGTYRLTLLERHCPPIFERKECLVPPPAGYKPPIRWPKSRDQCWYRNVPYDWINKQKSNQHWLKKEGDKFLFPGGGTMFPNGVGEYVDLMQDLIPGIKDGSVRTAIDTGCGVASWGGDLLDRGVLTISLAPRDNHEAQVQFALERGIPAILGVISTQRLPFSSNSFDMAHCSRCLIPWTEFGGIYLFEIHRILRPGGFWVLSGPPVNYERRWRGWNTTVEEQRSDYEKLQDLLTSMCFKLYNKKDDIAVWQKAPDNSCYDKLPRETYPPKCDDSFEPDSAWYTPLRTCFVVPEDKYKNAGLTYMSKWPQRLNVVPERLSVVQEKIRNVMDMNTAYGGFAAALINDPLWVMNVVSSYGPNTLPIVFDRGLIGTLHDWCEAFSTYPRTYDLLHAEGLFTAESHRCEMKYMMLEMDRILRPGGHVIIREASYFADAVATLAKGMRWICHKENTEYDVEKEKLVICQKKLWQPSNSGSR</sequence>
<evidence type="ECO:0000256" key="5">
    <source>
        <dbReference type="ARBA" id="ARBA00022968"/>
    </source>
</evidence>
<comment type="subcellular location">
    <subcellularLocation>
        <location evidence="9">Endomembrane system</location>
        <topology evidence="9">Single-pass type II membrane protein</topology>
    </subcellularLocation>
    <subcellularLocation>
        <location evidence="10">Membrane</location>
        <topology evidence="10">Single-pass type II membrane protein</topology>
    </subcellularLocation>
</comment>